<accession>A0ABW4SME2</accession>
<dbReference type="Gene3D" id="3.40.50.1820">
    <property type="entry name" value="alpha/beta hydrolase"/>
    <property type="match status" value="1"/>
</dbReference>
<dbReference type="SUPFAM" id="SSF53474">
    <property type="entry name" value="alpha/beta-Hydrolases"/>
    <property type="match status" value="1"/>
</dbReference>
<sequence>MSKGESKRNAVIIPGGMYGPQAGLLAYVSEAAARRDAIIELISWTPPRDRLLERGPSWVYEQVSPVVERLGTPLLIGKSLGSFGAAVAADRGLAGIWLTPLLTTPACVDALRRATEPFLLVGGTADEFWDGATARELTSHVLEINGADHGMKLPGPLHKSAEVLGQVTTAVEAFLDNIVWH</sequence>
<dbReference type="Proteomes" id="UP001597368">
    <property type="component" value="Unassembled WGS sequence"/>
</dbReference>
<dbReference type="InterPro" id="IPR029058">
    <property type="entry name" value="AB_hydrolase_fold"/>
</dbReference>
<protein>
    <recommendedName>
        <fullName evidence="3">Alpha/beta hydrolase</fullName>
    </recommendedName>
</protein>
<keyword evidence="2" id="KW-1185">Reference proteome</keyword>
<evidence type="ECO:0008006" key="3">
    <source>
        <dbReference type="Google" id="ProtNLM"/>
    </source>
</evidence>
<proteinExistence type="predicted"/>
<dbReference type="RefSeq" id="WP_379569448.1">
    <property type="nucleotide sequence ID" value="NZ_JBHUFV010000005.1"/>
</dbReference>
<dbReference type="EMBL" id="JBHUFV010000005">
    <property type="protein sequence ID" value="MFD1930753.1"/>
    <property type="molecule type" value="Genomic_DNA"/>
</dbReference>
<organism evidence="1 2">
    <name type="scientific">Nonomuraea mangrovi</name>
    <dbReference type="NCBI Taxonomy" id="2316207"/>
    <lineage>
        <taxon>Bacteria</taxon>
        <taxon>Bacillati</taxon>
        <taxon>Actinomycetota</taxon>
        <taxon>Actinomycetes</taxon>
        <taxon>Streptosporangiales</taxon>
        <taxon>Streptosporangiaceae</taxon>
        <taxon>Nonomuraea</taxon>
    </lineage>
</organism>
<reference evidence="2" key="1">
    <citation type="journal article" date="2019" name="Int. J. Syst. Evol. Microbiol.">
        <title>The Global Catalogue of Microorganisms (GCM) 10K type strain sequencing project: providing services to taxonomists for standard genome sequencing and annotation.</title>
        <authorList>
            <consortium name="The Broad Institute Genomics Platform"/>
            <consortium name="The Broad Institute Genome Sequencing Center for Infectious Disease"/>
            <person name="Wu L."/>
            <person name="Ma J."/>
        </authorList>
    </citation>
    <scope>NUCLEOTIDE SEQUENCE [LARGE SCALE GENOMIC DNA]</scope>
    <source>
        <strain evidence="2">ICMP 6774ER</strain>
    </source>
</reference>
<gene>
    <name evidence="1" type="ORF">ACFSKW_04595</name>
</gene>
<evidence type="ECO:0000313" key="2">
    <source>
        <dbReference type="Proteomes" id="UP001597368"/>
    </source>
</evidence>
<comment type="caution">
    <text evidence="1">The sequence shown here is derived from an EMBL/GenBank/DDBJ whole genome shotgun (WGS) entry which is preliminary data.</text>
</comment>
<evidence type="ECO:0000313" key="1">
    <source>
        <dbReference type="EMBL" id="MFD1930753.1"/>
    </source>
</evidence>
<name>A0ABW4SME2_9ACTN</name>